<keyword evidence="2" id="KW-0378">Hydrolase</keyword>
<feature type="binding site" evidence="3">
    <location>
        <position position="132"/>
    </location>
    <ligand>
        <name>Mn(2+)</name>
        <dbReference type="ChEBI" id="CHEBI:29035"/>
        <label>1</label>
    </ligand>
</feature>
<gene>
    <name evidence="5" type="ORF">FUSO3_02640</name>
</gene>
<evidence type="ECO:0000256" key="1">
    <source>
        <dbReference type="ARBA" id="ARBA00022723"/>
    </source>
</evidence>
<dbReference type="PROSITE" id="PS51409">
    <property type="entry name" value="ARGINASE_2"/>
    <property type="match status" value="1"/>
</dbReference>
<evidence type="ECO:0000256" key="3">
    <source>
        <dbReference type="PIRSR" id="PIRSR036979-1"/>
    </source>
</evidence>
<feature type="binding site" evidence="3">
    <location>
        <position position="251"/>
    </location>
    <ligand>
        <name>Mn(2+)</name>
        <dbReference type="ChEBI" id="CHEBI:29035"/>
        <label>1</label>
    </ligand>
</feature>
<accession>A0AB73BYK3</accession>
<dbReference type="PIRSF" id="PIRSF036979">
    <property type="entry name" value="Arginase"/>
    <property type="match status" value="1"/>
</dbReference>
<comment type="similarity">
    <text evidence="4">Belongs to the arginase family.</text>
</comment>
<comment type="cofactor">
    <cofactor evidence="3">
        <name>Mn(2+)</name>
        <dbReference type="ChEBI" id="CHEBI:29035"/>
    </cofactor>
    <text evidence="3">Binds 2 manganese ions per subunit.</text>
</comment>
<dbReference type="GO" id="GO:0008783">
    <property type="term" value="F:agmatinase activity"/>
    <property type="evidence" value="ECO:0007669"/>
    <property type="project" value="TreeGrafter"/>
</dbReference>
<dbReference type="EMBL" id="JAAC01000034">
    <property type="protein sequence ID" value="KDE64547.1"/>
    <property type="molecule type" value="Genomic_DNA"/>
</dbReference>
<feature type="binding site" evidence="3">
    <location>
        <position position="158"/>
    </location>
    <ligand>
        <name>Mn(2+)</name>
        <dbReference type="ChEBI" id="CHEBI:29035"/>
        <label>1</label>
    </ligand>
</feature>
<dbReference type="PANTHER" id="PTHR11358">
    <property type="entry name" value="ARGINASE/AGMATINASE"/>
    <property type="match status" value="1"/>
</dbReference>
<keyword evidence="3" id="KW-0464">Manganese</keyword>
<dbReference type="RefSeq" id="WP_035905398.1">
    <property type="nucleotide sequence ID" value="NZ_JAAC01000034.1"/>
</dbReference>
<feature type="binding site" evidence="3">
    <location>
        <position position="160"/>
    </location>
    <ligand>
        <name>Mn(2+)</name>
        <dbReference type="ChEBI" id="CHEBI:29035"/>
        <label>1</label>
    </ligand>
</feature>
<dbReference type="InterPro" id="IPR023696">
    <property type="entry name" value="Ureohydrolase_dom_sf"/>
</dbReference>
<dbReference type="CDD" id="cd09990">
    <property type="entry name" value="Agmatinase-like"/>
    <property type="match status" value="1"/>
</dbReference>
<dbReference type="GO" id="GO:0046872">
    <property type="term" value="F:metal ion binding"/>
    <property type="evidence" value="ECO:0007669"/>
    <property type="project" value="UniProtKB-KW"/>
</dbReference>
<dbReference type="AlphaFoldDB" id="A0AB73BYK3"/>
<dbReference type="GO" id="GO:0033389">
    <property type="term" value="P:putrescine biosynthetic process from arginine, via agmatine"/>
    <property type="evidence" value="ECO:0007669"/>
    <property type="project" value="TreeGrafter"/>
</dbReference>
<organism evidence="5 6">
    <name type="scientific">Fusobacterium necrophorum BL</name>
    <dbReference type="NCBI Taxonomy" id="1441732"/>
    <lineage>
        <taxon>Bacteria</taxon>
        <taxon>Fusobacteriati</taxon>
        <taxon>Fusobacteriota</taxon>
        <taxon>Fusobacteriia</taxon>
        <taxon>Fusobacteriales</taxon>
        <taxon>Fusobacteriaceae</taxon>
        <taxon>Fusobacterium</taxon>
    </lineage>
</organism>
<dbReference type="Gene3D" id="3.40.800.10">
    <property type="entry name" value="Ureohydrolase domain"/>
    <property type="match status" value="1"/>
</dbReference>
<feature type="binding site" evidence="3">
    <location>
        <position position="249"/>
    </location>
    <ligand>
        <name>Mn(2+)</name>
        <dbReference type="ChEBI" id="CHEBI:29035"/>
        <label>1</label>
    </ligand>
</feature>
<protein>
    <submittedName>
        <fullName evidence="5">Arginase</fullName>
    </submittedName>
</protein>
<comment type="caution">
    <text evidence="5">The sequence shown here is derived from an EMBL/GenBank/DDBJ whole genome shotgun (WGS) entry which is preliminary data.</text>
</comment>
<name>A0AB73BYK3_9FUSO</name>
<proteinExistence type="inferred from homology"/>
<dbReference type="PANTHER" id="PTHR11358:SF26">
    <property type="entry name" value="GUANIDINO ACID HYDROLASE, MITOCHONDRIAL"/>
    <property type="match status" value="1"/>
</dbReference>
<evidence type="ECO:0000313" key="6">
    <source>
        <dbReference type="Proteomes" id="UP000027473"/>
    </source>
</evidence>
<dbReference type="InterPro" id="IPR006035">
    <property type="entry name" value="Ureohydrolase"/>
</dbReference>
<dbReference type="Pfam" id="PF00491">
    <property type="entry name" value="Arginase"/>
    <property type="match status" value="1"/>
</dbReference>
<evidence type="ECO:0000256" key="2">
    <source>
        <dbReference type="ARBA" id="ARBA00022801"/>
    </source>
</evidence>
<sequence>MKNKPICYIPGREIPEIYSGVPTFLGLPKINSKEELKDYDLVFMGVPWEGVCTYGKFSGCELSTKNIRSASTRYGAYLPEFDLDVFDYFTGGDYGDSPIQNGNYEFTFENIRKMYSEVLKNKKIPIVFGGDHSISFPLISEFAKHHKGKVGIIHLDAHMDNMNEYGEEKLARCSPFHRLYEDLNVDPTKMVHFGIRGPRNNPAGLKEAKKFGATVITGMEIKENGWLASIKKAIEIVSKGTDTFYVTVCSDILDIAHNPAGPPDPCGLTSYELAMILHECGKAGASAFDFVELYPAKDPMNTSGHVAVWMSIYFLSGLTKYKFNLK</sequence>
<feature type="binding site" evidence="3">
    <location>
        <position position="156"/>
    </location>
    <ligand>
        <name>Mn(2+)</name>
        <dbReference type="ChEBI" id="CHEBI:29035"/>
        <label>1</label>
    </ligand>
</feature>
<dbReference type="SUPFAM" id="SSF52768">
    <property type="entry name" value="Arginase/deacetylase"/>
    <property type="match status" value="1"/>
</dbReference>
<evidence type="ECO:0000313" key="5">
    <source>
        <dbReference type="EMBL" id="KDE64547.1"/>
    </source>
</evidence>
<keyword evidence="1 3" id="KW-0479">Metal-binding</keyword>
<reference evidence="5 6" key="1">
    <citation type="submission" date="2014-01" db="EMBL/GenBank/DDBJ databases">
        <title>Comparative genomics of Fusobacterium necrophorum wild isolates.</title>
        <authorList>
            <person name="Kittichotirat W."/>
            <person name="Bumgarner R.E."/>
            <person name="Lawrence P."/>
        </authorList>
    </citation>
    <scope>NUCLEOTIDE SEQUENCE [LARGE SCALE GENOMIC DNA]</scope>
    <source>
        <strain evidence="5 6">BL</strain>
    </source>
</reference>
<dbReference type="Proteomes" id="UP000027473">
    <property type="component" value="Unassembled WGS sequence"/>
</dbReference>
<evidence type="ECO:0000256" key="4">
    <source>
        <dbReference type="PROSITE-ProRule" id="PRU00742"/>
    </source>
</evidence>